<feature type="domain" description="DUF7507" evidence="3">
    <location>
        <begin position="548"/>
        <end position="644"/>
    </location>
</feature>
<evidence type="ECO:0000256" key="1">
    <source>
        <dbReference type="SAM" id="MobiDB-lite"/>
    </source>
</evidence>
<dbReference type="InterPro" id="IPR013783">
    <property type="entry name" value="Ig-like_fold"/>
</dbReference>
<name>A0A2A6FPP0_9MICO</name>
<dbReference type="Pfam" id="PF24346">
    <property type="entry name" value="DUF7507"/>
    <property type="match status" value="5"/>
</dbReference>
<feature type="transmembrane region" description="Helical" evidence="2">
    <location>
        <begin position="686"/>
        <end position="706"/>
    </location>
</feature>
<feature type="region of interest" description="Disordered" evidence="1">
    <location>
        <begin position="387"/>
        <end position="421"/>
    </location>
</feature>
<accession>A0A2A6FPP0</accession>
<feature type="domain" description="DUF7507" evidence="3">
    <location>
        <begin position="179"/>
        <end position="276"/>
    </location>
</feature>
<evidence type="ECO:0000256" key="2">
    <source>
        <dbReference type="SAM" id="Phobius"/>
    </source>
</evidence>
<evidence type="ECO:0000313" key="5">
    <source>
        <dbReference type="Proteomes" id="UP000219994"/>
    </source>
</evidence>
<dbReference type="GO" id="GO:0005975">
    <property type="term" value="P:carbohydrate metabolic process"/>
    <property type="evidence" value="ECO:0007669"/>
    <property type="project" value="UniProtKB-ARBA"/>
</dbReference>
<evidence type="ECO:0000313" key="4">
    <source>
        <dbReference type="EMBL" id="PDQ34709.1"/>
    </source>
</evidence>
<feature type="region of interest" description="Disordered" evidence="1">
    <location>
        <begin position="637"/>
        <end position="657"/>
    </location>
</feature>
<protein>
    <recommendedName>
        <fullName evidence="3">DUF7507 domain-containing protein</fullName>
    </recommendedName>
</protein>
<dbReference type="Proteomes" id="UP000219994">
    <property type="component" value="Unassembled WGS sequence"/>
</dbReference>
<keyword evidence="2" id="KW-1133">Transmembrane helix</keyword>
<gene>
    <name evidence="4" type="ORF">B5766_09600</name>
</gene>
<dbReference type="InterPro" id="IPR055354">
    <property type="entry name" value="DUF7507"/>
</dbReference>
<dbReference type="Gene3D" id="2.60.40.10">
    <property type="entry name" value="Immunoglobulins"/>
    <property type="match status" value="1"/>
</dbReference>
<feature type="region of interest" description="Disordered" evidence="1">
    <location>
        <begin position="26"/>
        <end position="52"/>
    </location>
</feature>
<dbReference type="PANTHER" id="PTHR34819:SF3">
    <property type="entry name" value="CELL SURFACE PROTEIN"/>
    <property type="match status" value="1"/>
</dbReference>
<dbReference type="EMBL" id="NAEP01000046">
    <property type="protein sequence ID" value="PDQ34709.1"/>
    <property type="molecule type" value="Genomic_DNA"/>
</dbReference>
<dbReference type="InterPro" id="IPR051172">
    <property type="entry name" value="Chlamydia_OmcB"/>
</dbReference>
<feature type="compositionally biased region" description="Low complexity" evidence="1">
    <location>
        <begin position="397"/>
        <end position="420"/>
    </location>
</feature>
<keyword evidence="2" id="KW-0472">Membrane</keyword>
<evidence type="ECO:0000259" key="3">
    <source>
        <dbReference type="Pfam" id="PF24346"/>
    </source>
</evidence>
<feature type="domain" description="DUF7507" evidence="3">
    <location>
        <begin position="424"/>
        <end position="524"/>
    </location>
</feature>
<dbReference type="PANTHER" id="PTHR34819">
    <property type="entry name" value="LARGE CYSTEINE-RICH PERIPLASMIC PROTEIN OMCB"/>
    <property type="match status" value="1"/>
</dbReference>
<dbReference type="NCBIfam" id="TIGR01451">
    <property type="entry name" value="B_ant_repeat"/>
    <property type="match status" value="4"/>
</dbReference>
<keyword evidence="2" id="KW-0812">Transmembrane</keyword>
<comment type="caution">
    <text evidence="4">The sequence shown here is derived from an EMBL/GenBank/DDBJ whole genome shotgun (WGS) entry which is preliminary data.</text>
</comment>
<proteinExistence type="predicted"/>
<feature type="domain" description="DUF7507" evidence="3">
    <location>
        <begin position="63"/>
        <end position="155"/>
    </location>
</feature>
<dbReference type="AlphaFoldDB" id="A0A2A6FPP0"/>
<sequence length="719" mass="71163">GGTLTCTAGSYVVTQADVDQGRIEGRASASGQAPTPAGGTAPIRTTSETSSSGVVTVTQTKGLSVVWGAAPTAAPRAGDRVSYSFVVTNTGNVTMSEVRVEYAGVSGPSLNVVCPTQSLAPGGTLTCTGSYTMTQDDVDGGRVSGAVRASGQAPTPAGGTAPARTVSQVITGTAVITHSPGLSIVKSAAPATVSRVGESVSYSFVVTNNGNVTMSDIRVVDNLADSALTVTCPATGQPLAPGGTLTCTAAAYAVTQADADRGRIASTAVASGRAPAVGGLDPERTVSEGSSSGVVTVTQTRGLSVVRSAAPVTASRAGDRVSYSFVVTNTGNVTMSDVRVVDELVAPAGPALNVTCPTQSLAPGATLTCTAAGPYVVKQADVDRGRVESRAVASGQGPTPAGGTTPERTVSEGSSSGTVTIAHTPGLSVVKSATPARVSRAGESASYSFVVTNTGNVTMSDIRVVHELVAPAGPASAVVCPAAGQPLAPGATLRCTTAPHAVRQADVDRGRVVGHTVASGQAPTVGGVAPERTVSERSSSGTVTAARAPGLSVVKSATPTRVSRAGDRVSYSFVVTNTGNVTMSDIRVVDDLVAPAGLACSAASQTLAPGDTLTCAAGQYVVTQADVRRGRIAGTTKVSGQPVTPADGAVPSRTVAEPSSADTGVVEVIVPKSAASGLARTGVSPLIPFGGAGVLMLLGGVILLIARRRQAASAPHTTT</sequence>
<dbReference type="InterPro" id="IPR047589">
    <property type="entry name" value="DUF11_rpt"/>
</dbReference>
<reference evidence="5" key="1">
    <citation type="submission" date="2017-03" db="EMBL/GenBank/DDBJ databases">
        <authorList>
            <person name="Lund M.B."/>
        </authorList>
    </citation>
    <scope>NUCLEOTIDE SEQUENCE [LARGE SCALE GENOMIC DNA]</scope>
</reference>
<feature type="domain" description="DUF7507" evidence="3">
    <location>
        <begin position="303"/>
        <end position="399"/>
    </location>
</feature>
<feature type="non-terminal residue" evidence="4">
    <location>
        <position position="1"/>
    </location>
</feature>
<organism evidence="4 5">
    <name type="scientific">Candidatus Lumbricidiphila eiseniae</name>
    <dbReference type="NCBI Taxonomy" id="1969409"/>
    <lineage>
        <taxon>Bacteria</taxon>
        <taxon>Bacillati</taxon>
        <taxon>Actinomycetota</taxon>
        <taxon>Actinomycetes</taxon>
        <taxon>Micrococcales</taxon>
        <taxon>Microbacteriaceae</taxon>
        <taxon>Candidatus Lumbricidiphila</taxon>
    </lineage>
</organism>
<feature type="region of interest" description="Disordered" evidence="1">
    <location>
        <begin position="520"/>
        <end position="545"/>
    </location>
</feature>